<accession>A0A9P9WKL8</accession>
<name>A0A9P9WKL8_9PEZI</name>
<reference evidence="1" key="1">
    <citation type="submission" date="2021-03" db="EMBL/GenBank/DDBJ databases">
        <title>Revisited historic fungal species revealed as producer of novel bioactive compounds through whole genome sequencing and comparative genomics.</title>
        <authorList>
            <person name="Vignolle G.A."/>
            <person name="Hochenegger N."/>
            <person name="Mach R.L."/>
            <person name="Mach-Aigner A.R."/>
            <person name="Javad Rahimi M."/>
            <person name="Salim K.A."/>
            <person name="Chan C.M."/>
            <person name="Lim L.B.L."/>
            <person name="Cai F."/>
            <person name="Druzhinina I.S."/>
            <person name="U'Ren J.M."/>
            <person name="Derntl C."/>
        </authorList>
    </citation>
    <scope>NUCLEOTIDE SEQUENCE</scope>
    <source>
        <strain evidence="1">TUCIM 5799</strain>
    </source>
</reference>
<gene>
    <name evidence="1" type="ORF">JX265_007389</name>
</gene>
<evidence type="ECO:0000313" key="2">
    <source>
        <dbReference type="Proteomes" id="UP000829685"/>
    </source>
</evidence>
<dbReference type="EMBL" id="JAFIMR010000018">
    <property type="protein sequence ID" value="KAI1867587.1"/>
    <property type="molecule type" value="Genomic_DNA"/>
</dbReference>
<dbReference type="InterPro" id="IPR043519">
    <property type="entry name" value="NT_sf"/>
</dbReference>
<dbReference type="OrthoDB" id="630895at2759"/>
<dbReference type="Gene3D" id="3.30.460.10">
    <property type="entry name" value="Beta Polymerase, domain 2"/>
    <property type="match status" value="1"/>
</dbReference>
<sequence length="197" mass="21630">MASNSAIIELIDGDPNGVQVVSVRPKKPIEVVDPTPRWAASFVLIAQRIRTALGDRALAIEHSGSTSIPIAAKDVIDVDLVVADPADEASYAKALEDAGFQFLLREPGWYEHRLFGLGDPYANIHVFGPNSAELARHRIFKKWIAENESDRLVYVKAKRAAAEAGRETGDTVTQYNKRKDPVVKEILKRAFAAQGLL</sequence>
<dbReference type="InterPro" id="IPR007344">
    <property type="entry name" value="GrpB/CoaE"/>
</dbReference>
<comment type="caution">
    <text evidence="1">The sequence shown here is derived from an EMBL/GenBank/DDBJ whole genome shotgun (WGS) entry which is preliminary data.</text>
</comment>
<dbReference type="AlphaFoldDB" id="A0A9P9WKL8"/>
<dbReference type="PANTHER" id="PTHR34822:SF1">
    <property type="entry name" value="GRPB FAMILY PROTEIN"/>
    <property type="match status" value="1"/>
</dbReference>
<keyword evidence="2" id="KW-1185">Reference proteome</keyword>
<organism evidence="1 2">
    <name type="scientific">Neoarthrinium moseri</name>
    <dbReference type="NCBI Taxonomy" id="1658444"/>
    <lineage>
        <taxon>Eukaryota</taxon>
        <taxon>Fungi</taxon>
        <taxon>Dikarya</taxon>
        <taxon>Ascomycota</taxon>
        <taxon>Pezizomycotina</taxon>
        <taxon>Sordariomycetes</taxon>
        <taxon>Xylariomycetidae</taxon>
        <taxon>Amphisphaeriales</taxon>
        <taxon>Apiosporaceae</taxon>
        <taxon>Neoarthrinium</taxon>
    </lineage>
</organism>
<evidence type="ECO:0000313" key="1">
    <source>
        <dbReference type="EMBL" id="KAI1867587.1"/>
    </source>
</evidence>
<dbReference type="SUPFAM" id="SSF81301">
    <property type="entry name" value="Nucleotidyltransferase"/>
    <property type="match status" value="1"/>
</dbReference>
<evidence type="ECO:0008006" key="3">
    <source>
        <dbReference type="Google" id="ProtNLM"/>
    </source>
</evidence>
<dbReference type="Pfam" id="PF04229">
    <property type="entry name" value="GrpB"/>
    <property type="match status" value="1"/>
</dbReference>
<protein>
    <recommendedName>
        <fullName evidence="3">GrpB domain protein</fullName>
    </recommendedName>
</protein>
<dbReference type="Proteomes" id="UP000829685">
    <property type="component" value="Unassembled WGS sequence"/>
</dbReference>
<proteinExistence type="predicted"/>
<dbReference type="PANTHER" id="PTHR34822">
    <property type="entry name" value="GRPB DOMAIN PROTEIN (AFU_ORTHOLOGUE AFUA_1G01530)"/>
    <property type="match status" value="1"/>
</dbReference>